<dbReference type="AlphaFoldDB" id="A0AAP0WR86"/>
<keyword evidence="13" id="KW-1185">Reference proteome</keyword>
<evidence type="ECO:0000256" key="1">
    <source>
        <dbReference type="ARBA" id="ARBA00004173"/>
    </source>
</evidence>
<dbReference type="GO" id="GO:0003723">
    <property type="term" value="F:RNA binding"/>
    <property type="evidence" value="ECO:0007669"/>
    <property type="project" value="InterPro"/>
</dbReference>
<dbReference type="InterPro" id="IPR029064">
    <property type="entry name" value="Ribosomal_eL30-like_sf"/>
</dbReference>
<dbReference type="SMART" id="SM00967">
    <property type="entry name" value="SpoU_sub_bind"/>
    <property type="match status" value="1"/>
</dbReference>
<feature type="region of interest" description="Disordered" evidence="10">
    <location>
        <begin position="147"/>
        <end position="260"/>
    </location>
</feature>
<dbReference type="InterPro" id="IPR029026">
    <property type="entry name" value="tRNA_m1G_MTases_N"/>
</dbReference>
<dbReference type="InterPro" id="IPR047182">
    <property type="entry name" value="MRM1"/>
</dbReference>
<dbReference type="Proteomes" id="UP001415857">
    <property type="component" value="Unassembled WGS sequence"/>
</dbReference>
<dbReference type="GO" id="GO:0005739">
    <property type="term" value="C:mitochondrion"/>
    <property type="evidence" value="ECO:0007669"/>
    <property type="project" value="UniProtKB-SubCell"/>
</dbReference>
<name>A0AAP0WR86_LIQFO</name>
<evidence type="ECO:0000256" key="10">
    <source>
        <dbReference type="SAM" id="MobiDB-lite"/>
    </source>
</evidence>
<comment type="caution">
    <text evidence="12">The sequence shown here is derived from an EMBL/GenBank/DDBJ whole genome shotgun (WGS) entry which is preliminary data.</text>
</comment>
<keyword evidence="7" id="KW-0809">Transit peptide</keyword>
<dbReference type="GO" id="GO:0016435">
    <property type="term" value="F:rRNA (guanine) methyltransferase activity"/>
    <property type="evidence" value="ECO:0007669"/>
    <property type="project" value="TreeGrafter"/>
</dbReference>
<dbReference type="GO" id="GO:0009507">
    <property type="term" value="C:chloroplast"/>
    <property type="evidence" value="ECO:0007669"/>
    <property type="project" value="TreeGrafter"/>
</dbReference>
<dbReference type="Pfam" id="PF08032">
    <property type="entry name" value="SpoU_sub_bind"/>
    <property type="match status" value="1"/>
</dbReference>
<organism evidence="12 13">
    <name type="scientific">Liquidambar formosana</name>
    <name type="common">Formosan gum</name>
    <dbReference type="NCBI Taxonomy" id="63359"/>
    <lineage>
        <taxon>Eukaryota</taxon>
        <taxon>Viridiplantae</taxon>
        <taxon>Streptophyta</taxon>
        <taxon>Embryophyta</taxon>
        <taxon>Tracheophyta</taxon>
        <taxon>Spermatophyta</taxon>
        <taxon>Magnoliopsida</taxon>
        <taxon>eudicotyledons</taxon>
        <taxon>Gunneridae</taxon>
        <taxon>Pentapetalae</taxon>
        <taxon>Saxifragales</taxon>
        <taxon>Altingiaceae</taxon>
        <taxon>Liquidambar</taxon>
    </lineage>
</organism>
<dbReference type="SUPFAM" id="SSF75217">
    <property type="entry name" value="alpha/beta knot"/>
    <property type="match status" value="1"/>
</dbReference>
<dbReference type="InterPro" id="IPR029028">
    <property type="entry name" value="Alpha/beta_knot_MTases"/>
</dbReference>
<dbReference type="InterPro" id="IPR047261">
    <property type="entry name" value="MRM1_MeTrfase_dom"/>
</dbReference>
<dbReference type="PANTHER" id="PTHR46103">
    <property type="entry name" value="RRNA METHYLTRANSFERASE 1, MITOCHONDRIAL"/>
    <property type="match status" value="1"/>
</dbReference>
<feature type="compositionally biased region" description="Basic and acidic residues" evidence="10">
    <location>
        <begin position="147"/>
        <end position="158"/>
    </location>
</feature>
<evidence type="ECO:0000256" key="6">
    <source>
        <dbReference type="ARBA" id="ARBA00022691"/>
    </source>
</evidence>
<feature type="domain" description="RNA 2-O ribose methyltransferase substrate binding" evidence="11">
    <location>
        <begin position="316"/>
        <end position="402"/>
    </location>
</feature>
<feature type="compositionally biased region" description="Basic and acidic residues" evidence="10">
    <location>
        <begin position="211"/>
        <end position="244"/>
    </location>
</feature>
<keyword evidence="8" id="KW-0496">Mitochondrion</keyword>
<evidence type="ECO:0000313" key="12">
    <source>
        <dbReference type="EMBL" id="KAK9275816.1"/>
    </source>
</evidence>
<dbReference type="Pfam" id="PF00588">
    <property type="entry name" value="SpoU_methylase"/>
    <property type="match status" value="1"/>
</dbReference>
<evidence type="ECO:0000313" key="13">
    <source>
        <dbReference type="Proteomes" id="UP001415857"/>
    </source>
</evidence>
<feature type="compositionally biased region" description="Polar residues" evidence="10">
    <location>
        <begin position="180"/>
        <end position="189"/>
    </location>
</feature>
<evidence type="ECO:0000256" key="4">
    <source>
        <dbReference type="ARBA" id="ARBA00022603"/>
    </source>
</evidence>
<protein>
    <recommendedName>
        <fullName evidence="9">rRNA methyltransferase 1, mitochondrial</fullName>
    </recommendedName>
</protein>
<keyword evidence="5" id="KW-0808">Transferase</keyword>
<dbReference type="PANTHER" id="PTHR46103:SF1">
    <property type="entry name" value="RRNA METHYLTRANSFERASE 1, MITOCHONDRIAL"/>
    <property type="match status" value="1"/>
</dbReference>
<dbReference type="NCBIfam" id="TIGR00186">
    <property type="entry name" value="rRNA_methyl_3"/>
    <property type="match status" value="1"/>
</dbReference>
<comment type="similarity">
    <text evidence="2">Belongs to the class IV-like SAM-binding methyltransferase superfamily. RNA methyltransferase TrmH family.</text>
</comment>
<evidence type="ECO:0000256" key="9">
    <source>
        <dbReference type="ARBA" id="ARBA00034881"/>
    </source>
</evidence>
<dbReference type="InterPro" id="IPR013123">
    <property type="entry name" value="SpoU_subst-bd"/>
</dbReference>
<proteinExistence type="inferred from homology"/>
<feature type="compositionally biased region" description="Basic and acidic residues" evidence="10">
    <location>
        <begin position="190"/>
        <end position="201"/>
    </location>
</feature>
<dbReference type="SUPFAM" id="SSF55315">
    <property type="entry name" value="L30e-like"/>
    <property type="match status" value="1"/>
</dbReference>
<keyword evidence="3" id="KW-0698">rRNA processing</keyword>
<evidence type="ECO:0000256" key="5">
    <source>
        <dbReference type="ARBA" id="ARBA00022679"/>
    </source>
</evidence>
<dbReference type="EMBL" id="JBBPBK010000011">
    <property type="protein sequence ID" value="KAK9275816.1"/>
    <property type="molecule type" value="Genomic_DNA"/>
</dbReference>
<dbReference type="Gene3D" id="3.30.1330.30">
    <property type="match status" value="1"/>
</dbReference>
<keyword evidence="4" id="KW-0489">Methyltransferase</keyword>
<evidence type="ECO:0000256" key="7">
    <source>
        <dbReference type="ARBA" id="ARBA00022946"/>
    </source>
</evidence>
<feature type="compositionally biased region" description="Acidic residues" evidence="10">
    <location>
        <begin position="245"/>
        <end position="260"/>
    </location>
</feature>
<reference evidence="12 13" key="1">
    <citation type="journal article" date="2024" name="Plant J.">
        <title>Genome sequences and population genomics reveal climatic adaptation and genomic divergence between two closely related sweetgum species.</title>
        <authorList>
            <person name="Xu W.Q."/>
            <person name="Ren C.Q."/>
            <person name="Zhang X.Y."/>
            <person name="Comes H.P."/>
            <person name="Liu X.H."/>
            <person name="Li Y.G."/>
            <person name="Kettle C.J."/>
            <person name="Jalonen R."/>
            <person name="Gaisberger H."/>
            <person name="Ma Y.Z."/>
            <person name="Qiu Y.X."/>
        </authorList>
    </citation>
    <scope>NUCLEOTIDE SEQUENCE [LARGE SCALE GENOMIC DNA]</scope>
    <source>
        <strain evidence="12">Hangzhou</strain>
    </source>
</reference>
<comment type="subcellular location">
    <subcellularLocation>
        <location evidence="1">Mitochondrion</location>
    </subcellularLocation>
</comment>
<dbReference type="FunFam" id="3.40.1280.10:FF:000032">
    <property type="entry name" value="rRNA methyltransferase 1, mitochondrial"/>
    <property type="match status" value="1"/>
</dbReference>
<dbReference type="CDD" id="cd18105">
    <property type="entry name" value="SpoU-like_MRM1"/>
    <property type="match status" value="1"/>
</dbReference>
<dbReference type="Gene3D" id="3.40.1280.10">
    <property type="match status" value="1"/>
</dbReference>
<dbReference type="InterPro" id="IPR004441">
    <property type="entry name" value="rRNA_MeTrfase_TrmH"/>
</dbReference>
<accession>A0AAP0WR86</accession>
<gene>
    <name evidence="12" type="ORF">L1049_023087</name>
</gene>
<evidence type="ECO:0000256" key="3">
    <source>
        <dbReference type="ARBA" id="ARBA00022552"/>
    </source>
</evidence>
<feature type="compositionally biased region" description="Basic and acidic residues" evidence="10">
    <location>
        <begin position="169"/>
        <end position="178"/>
    </location>
</feature>
<keyword evidence="6" id="KW-0949">S-adenosyl-L-methionine</keyword>
<evidence type="ECO:0000256" key="2">
    <source>
        <dbReference type="ARBA" id="ARBA00007228"/>
    </source>
</evidence>
<dbReference type="InterPro" id="IPR001537">
    <property type="entry name" value="SpoU_MeTrfase"/>
</dbReference>
<evidence type="ECO:0000256" key="8">
    <source>
        <dbReference type="ARBA" id="ARBA00023128"/>
    </source>
</evidence>
<sequence length="611" mass="68085">MHTMYCNFTKSQAFPLAIRVSAQRRCFKSLQTSKTQSFPLGSYQKPSQNPVLMKFPNPSNGVSHTTHEKFYFLKPINFSTDFHGRTLENSNRGKPRSVSSRLCLKNGIRNFPLIRARSFSSSYSQKVAGGRGGVRNGKALPWLAASKAREGKRSEKVATAKTSPSSWEESAKRFEKATSIEGSRSSWMESTERLREARHSSLEQSAKKFYRRSDKSTMESKESRNRLVDMVDNRRNGYRERGESVEEEDEEEQEEETEVVDDPRWDKIRNRFKGIADVKAYYEKPEFRSWNKQENWGKKTWKEATESTVPKMVGEGIYGVGPVLAALSAGRREFYVLYVQEGLDLSGNNRKKKDKKGFEKVLRIADKIGLSVKEISKHDLNMVVDNRPHQGLVLDASPLEMVRIKELDPVSTEEEKGPLWVALDEVTDPQNLGAIIRSSYFFGASGVVLCAKNSAPLSGVVSKASAGSLELMELRSCKNMMQFLTSSAENGWRVLGGSVSSRAVPLNEVLPGAPTILVLGSEGTGLRPLVERSCTQLIRIAGNIPVDVTAGAVEDVETAEMDRGCSGEEFRSFLAVESLNVSVAAGVLLHHLIGNYINNFQLGDKKTDALE</sequence>
<evidence type="ECO:0000259" key="11">
    <source>
        <dbReference type="SMART" id="SM00967"/>
    </source>
</evidence>